<organism evidence="4 5">
    <name type="scientific">Actinomyces johnsonii F0542</name>
    <dbReference type="NCBI Taxonomy" id="1321818"/>
    <lineage>
        <taxon>Bacteria</taxon>
        <taxon>Bacillati</taxon>
        <taxon>Actinomycetota</taxon>
        <taxon>Actinomycetes</taxon>
        <taxon>Actinomycetales</taxon>
        <taxon>Actinomycetaceae</taxon>
        <taxon>Actinomyces</taxon>
    </lineage>
</organism>
<dbReference type="HOGENOM" id="CLU_069356_1_2_11"/>
<dbReference type="GO" id="GO:0003677">
    <property type="term" value="F:DNA binding"/>
    <property type="evidence" value="ECO:0007669"/>
    <property type="project" value="UniProtKB-UniRule"/>
</dbReference>
<dbReference type="AlphaFoldDB" id="U1PZ25"/>
<dbReference type="Pfam" id="PF00440">
    <property type="entry name" value="TetR_N"/>
    <property type="match status" value="1"/>
</dbReference>
<dbReference type="InterPro" id="IPR036271">
    <property type="entry name" value="Tet_transcr_reg_TetR-rel_C_sf"/>
</dbReference>
<dbReference type="InterPro" id="IPR050109">
    <property type="entry name" value="HTH-type_TetR-like_transc_reg"/>
</dbReference>
<dbReference type="EMBL" id="AWSE01000278">
    <property type="protein sequence ID" value="ERH21045.1"/>
    <property type="molecule type" value="Genomic_DNA"/>
</dbReference>
<accession>U1PZ25</accession>
<dbReference type="SUPFAM" id="SSF48498">
    <property type="entry name" value="Tetracyclin repressor-like, C-terminal domain"/>
    <property type="match status" value="1"/>
</dbReference>
<name>U1PZ25_9ACTO</name>
<dbReference type="PANTHER" id="PTHR30328:SF54">
    <property type="entry name" value="HTH-TYPE TRANSCRIPTIONAL REPRESSOR SCO4008"/>
    <property type="match status" value="1"/>
</dbReference>
<evidence type="ECO:0000256" key="2">
    <source>
        <dbReference type="PROSITE-ProRule" id="PRU00335"/>
    </source>
</evidence>
<dbReference type="SUPFAM" id="SSF46689">
    <property type="entry name" value="Homeodomain-like"/>
    <property type="match status" value="1"/>
</dbReference>
<dbReference type="Proteomes" id="UP000016536">
    <property type="component" value="Unassembled WGS sequence"/>
</dbReference>
<dbReference type="Gene3D" id="1.10.357.10">
    <property type="entry name" value="Tetracycline Repressor, domain 2"/>
    <property type="match status" value="1"/>
</dbReference>
<comment type="caution">
    <text evidence="4">The sequence shown here is derived from an EMBL/GenBank/DDBJ whole genome shotgun (WGS) entry which is preliminary data.</text>
</comment>
<dbReference type="PRINTS" id="PR00455">
    <property type="entry name" value="HTHTETR"/>
</dbReference>
<evidence type="ECO:0000313" key="4">
    <source>
        <dbReference type="EMBL" id="ERH21045.1"/>
    </source>
</evidence>
<dbReference type="InterPro" id="IPR041467">
    <property type="entry name" value="Sco4008_C"/>
</dbReference>
<evidence type="ECO:0000313" key="5">
    <source>
        <dbReference type="Proteomes" id="UP000016536"/>
    </source>
</evidence>
<keyword evidence="1 2" id="KW-0238">DNA-binding</keyword>
<protein>
    <submittedName>
        <fullName evidence="4">Transcriptional regulator, TetR family</fullName>
    </submittedName>
</protein>
<feature type="DNA-binding region" description="H-T-H motif" evidence="2">
    <location>
        <begin position="33"/>
        <end position="52"/>
    </location>
</feature>
<gene>
    <name evidence="4" type="ORF">HMPREF1979_03242</name>
</gene>
<reference evidence="4 5" key="1">
    <citation type="submission" date="2013-08" db="EMBL/GenBank/DDBJ databases">
        <authorList>
            <person name="Weinstock G."/>
            <person name="Sodergren E."/>
            <person name="Wylie T."/>
            <person name="Fulton L."/>
            <person name="Fulton R."/>
            <person name="Fronick C."/>
            <person name="O'Laughlin M."/>
            <person name="Godfrey J."/>
            <person name="Miner T."/>
            <person name="Herter B."/>
            <person name="Appelbaum E."/>
            <person name="Cordes M."/>
            <person name="Lek S."/>
            <person name="Wollam A."/>
            <person name="Pepin K.H."/>
            <person name="Palsikar V.B."/>
            <person name="Mitreva M."/>
            <person name="Wilson R.K."/>
        </authorList>
    </citation>
    <scope>NUCLEOTIDE SEQUENCE [LARGE SCALE GENOMIC DNA]</scope>
    <source>
        <strain evidence="4 5">F0542</strain>
    </source>
</reference>
<dbReference type="GO" id="GO:0006355">
    <property type="term" value="P:regulation of DNA-templated transcription"/>
    <property type="evidence" value="ECO:0007669"/>
    <property type="project" value="UniProtKB-ARBA"/>
</dbReference>
<proteinExistence type="predicted"/>
<dbReference type="InterPro" id="IPR001647">
    <property type="entry name" value="HTH_TetR"/>
</dbReference>
<dbReference type="PROSITE" id="PS50977">
    <property type="entry name" value="HTH_TETR_2"/>
    <property type="match status" value="1"/>
</dbReference>
<evidence type="ECO:0000256" key="1">
    <source>
        <dbReference type="ARBA" id="ARBA00023125"/>
    </source>
</evidence>
<sequence length="206" mass="23126">MRPPLAWDTEGTKRKIKEAATAEFAQYGPDGTTVEHIAKKAGVNKERVYNYFGGKRKLFATILRDELATVAQAVPATSFATEDIGDYAGRVYDYHCERPELIRLLRWEALVFDNEVPDEDLRRTFYHDKTAAVLEGQKAGVVTKDIDAAQLMMFILSIAGWWSTVPQVARMLCGPLCEEEHARRRAAIVQAARRLATPGASEQNIR</sequence>
<dbReference type="Pfam" id="PF17926">
    <property type="entry name" value="TetR_C_21"/>
    <property type="match status" value="1"/>
</dbReference>
<keyword evidence="5" id="KW-1185">Reference proteome</keyword>
<evidence type="ECO:0000259" key="3">
    <source>
        <dbReference type="PROSITE" id="PS50977"/>
    </source>
</evidence>
<dbReference type="PANTHER" id="PTHR30328">
    <property type="entry name" value="TRANSCRIPTIONAL REPRESSOR"/>
    <property type="match status" value="1"/>
</dbReference>
<feature type="domain" description="HTH tetR-type" evidence="3">
    <location>
        <begin position="10"/>
        <end position="70"/>
    </location>
</feature>
<dbReference type="InterPro" id="IPR009057">
    <property type="entry name" value="Homeodomain-like_sf"/>
</dbReference>